<dbReference type="Gene3D" id="3.30.930.30">
    <property type="match status" value="1"/>
</dbReference>
<evidence type="ECO:0000256" key="2">
    <source>
        <dbReference type="ARBA" id="ARBA00022971"/>
    </source>
</evidence>
<keyword evidence="5" id="KW-1185">Reference proteome</keyword>
<feature type="domain" description="MobA/MobL protein" evidence="3">
    <location>
        <begin position="17"/>
        <end position="212"/>
    </location>
</feature>
<evidence type="ECO:0000313" key="4">
    <source>
        <dbReference type="EMBL" id="GLQ59645.1"/>
    </source>
</evidence>
<dbReference type="Pfam" id="PF13604">
    <property type="entry name" value="AAA_30"/>
    <property type="match status" value="1"/>
</dbReference>
<dbReference type="EMBL" id="BSNT01000047">
    <property type="protein sequence ID" value="GLQ59645.1"/>
    <property type="molecule type" value="Genomic_DNA"/>
</dbReference>
<dbReference type="Pfam" id="PF03389">
    <property type="entry name" value="MobA_MobL"/>
    <property type="match status" value="1"/>
</dbReference>
<dbReference type="CDD" id="cd17933">
    <property type="entry name" value="DEXSc_RecD-like"/>
    <property type="match status" value="1"/>
</dbReference>
<gene>
    <name evidence="4" type="ORF">GCM10010937_14480</name>
</gene>
<evidence type="ECO:0000313" key="5">
    <source>
        <dbReference type="Proteomes" id="UP001156613"/>
    </source>
</evidence>
<proteinExistence type="inferred from homology"/>
<accession>A0ABQ5WHK0</accession>
<sequence>MAIFHMRSQTIDRSKGRSVVAAAAYRAGDNLWDERYEENRNFTRKRSIVHSEIFLPEGASEEFRNRETLWNAVEKSERRKDAQLAREIEVALPRELNEADRLELVRSFVQENFVSLGMIADVSIHCPIAADNKIAPHAHILLTMRPVSESGFGPKKERLWNSKEVYEYWRTSWEDLTNGMLAARGIDARIDRRSYADRGLDLEPQIKEGAARPMQERVRENDPHFTAERTAKNEQIQARNWHRITVNPSIVVDALTDKAASFTEQDVARYLHRWLGEDMTEEQTRLAFDTMKARVLASDETVFLGKDEEGNKRYSSRSLLRAERDLVDMADKMQGDRLHGDATAHQNDVLSYSKLSGEQVAAVRHVTGPERLALVSGLAGTGKTTMLDEAAYVWSKGGYQVKGLTLSATAAQQLEDGATIRSQTIAQFFWRLNNLKPNDDAYPRLNAKTVLVVDEAGMVGSRQMRDVLAVAQQYGAKVVAVGDAEQLQPIQAGAPFRVLEARLGAARMVDVRRARNADDREATVALGSGRPRDALEYYDRKGAIREVTSSAQVVAETARAYLADAAEIGGENVLVLAHRRADIREMGSRHESVLYVRLE</sequence>
<dbReference type="Proteomes" id="UP001156613">
    <property type="component" value="Unassembled WGS sequence"/>
</dbReference>
<keyword evidence="2" id="KW-0184">Conjugation</keyword>
<dbReference type="NCBIfam" id="NF041496">
    <property type="entry name" value="MobQ"/>
    <property type="match status" value="1"/>
</dbReference>
<dbReference type="InterPro" id="IPR027417">
    <property type="entry name" value="P-loop_NTPase"/>
</dbReference>
<reference evidence="5" key="1">
    <citation type="journal article" date="2019" name="Int. J. Syst. Evol. Microbiol.">
        <title>The Global Catalogue of Microorganisms (GCM) 10K type strain sequencing project: providing services to taxonomists for standard genome sequencing and annotation.</title>
        <authorList>
            <consortium name="The Broad Institute Genomics Platform"/>
            <consortium name="The Broad Institute Genome Sequencing Center for Infectious Disease"/>
            <person name="Wu L."/>
            <person name="Ma J."/>
        </authorList>
    </citation>
    <scope>NUCLEOTIDE SEQUENCE [LARGE SCALE GENOMIC DNA]</scope>
    <source>
        <strain evidence="5">NBRC 3271</strain>
    </source>
</reference>
<name>A0ABQ5WHK0_GLUJA</name>
<comment type="caution">
    <text evidence="4">The sequence shown here is derived from an EMBL/GenBank/DDBJ whole genome shotgun (WGS) entry which is preliminary data.</text>
</comment>
<protein>
    <recommendedName>
        <fullName evidence="3">MobA/MobL protein domain-containing protein</fullName>
    </recommendedName>
</protein>
<dbReference type="RefSeq" id="WP_284265400.1">
    <property type="nucleotide sequence ID" value="NZ_BSNT01000047.1"/>
</dbReference>
<evidence type="ECO:0000256" key="1">
    <source>
        <dbReference type="ARBA" id="ARBA00010873"/>
    </source>
</evidence>
<comment type="similarity">
    <text evidence="1">Belongs to the MobA/MobL family.</text>
</comment>
<dbReference type="Gene3D" id="3.40.50.300">
    <property type="entry name" value="P-loop containing nucleotide triphosphate hydrolases"/>
    <property type="match status" value="1"/>
</dbReference>
<organism evidence="4 5">
    <name type="scientific">Gluconobacter japonicus</name>
    <dbReference type="NCBI Taxonomy" id="376620"/>
    <lineage>
        <taxon>Bacteria</taxon>
        <taxon>Pseudomonadati</taxon>
        <taxon>Pseudomonadota</taxon>
        <taxon>Alphaproteobacteria</taxon>
        <taxon>Acetobacterales</taxon>
        <taxon>Acetobacteraceae</taxon>
        <taxon>Gluconobacter</taxon>
    </lineage>
</organism>
<evidence type="ECO:0000259" key="3">
    <source>
        <dbReference type="Pfam" id="PF03389"/>
    </source>
</evidence>
<dbReference type="InterPro" id="IPR005053">
    <property type="entry name" value="MobA_MobL"/>
</dbReference>
<dbReference type="SUPFAM" id="SSF52540">
    <property type="entry name" value="P-loop containing nucleoside triphosphate hydrolases"/>
    <property type="match status" value="1"/>
</dbReference>